<dbReference type="PIRSF" id="PIRSF002070">
    <property type="entry name" value="SSB"/>
    <property type="match status" value="1"/>
</dbReference>
<protein>
    <recommendedName>
        <fullName evidence="2 3">Single-stranded DNA-binding protein</fullName>
    </recommendedName>
</protein>
<evidence type="ECO:0000313" key="4">
    <source>
        <dbReference type="EMBL" id="MBN2965255.1"/>
    </source>
</evidence>
<dbReference type="EMBL" id="JAFHKK010000029">
    <property type="protein sequence ID" value="MBN2965255.1"/>
    <property type="molecule type" value="Genomic_DNA"/>
</dbReference>
<dbReference type="PROSITE" id="PS50935">
    <property type="entry name" value="SSB"/>
    <property type="match status" value="1"/>
</dbReference>
<dbReference type="InterPro" id="IPR000424">
    <property type="entry name" value="Primosome_PriB/ssb"/>
</dbReference>
<keyword evidence="1 2" id="KW-0238">DNA-binding</keyword>
<evidence type="ECO:0000256" key="2">
    <source>
        <dbReference type="PIRNR" id="PIRNR002070"/>
    </source>
</evidence>
<reference evidence="5" key="1">
    <citation type="submission" date="2021-02" db="EMBL/GenBank/DDBJ databases">
        <title>Sulfurospirillum tamanensis sp. nov.</title>
        <authorList>
            <person name="Merkel A.Y."/>
        </authorList>
    </citation>
    <scope>NUCLEOTIDE SEQUENCE [LARGE SCALE GENOMIC DNA]</scope>
    <source>
        <strain evidence="5">T05b</strain>
    </source>
</reference>
<dbReference type="Proteomes" id="UP000703590">
    <property type="component" value="Unassembled WGS sequence"/>
</dbReference>
<reference evidence="4 5" key="3">
    <citation type="submission" date="2021-02" db="EMBL/GenBank/DDBJ databases">
        <authorList>
            <person name="Merkel A.Y."/>
        </authorList>
    </citation>
    <scope>NUCLEOTIDE SEQUENCE [LARGE SCALE GENOMIC DNA]</scope>
    <source>
        <strain evidence="4 5">T05b</strain>
    </source>
</reference>
<evidence type="ECO:0000256" key="1">
    <source>
        <dbReference type="ARBA" id="ARBA00023125"/>
    </source>
</evidence>
<gene>
    <name evidence="4" type="ORF">JWV37_10720</name>
</gene>
<comment type="caution">
    <text evidence="4">The sequence shown here is derived from an EMBL/GenBank/DDBJ whole genome shotgun (WGS) entry which is preliminary data.</text>
</comment>
<dbReference type="NCBIfam" id="TIGR00621">
    <property type="entry name" value="ssb"/>
    <property type="match status" value="1"/>
</dbReference>
<keyword evidence="5" id="KW-1185">Reference proteome</keyword>
<sequence length="118" mass="13148">MDFNTITITGNVTADAKLRKIGDNKHALNFAIVCNMGTRPNGQPDSLYTDCTIYDNFALAMEKYIKRGRGVVVMGTLKQNQFTDKTGTKQIHHYVSVTNLKLTGKKEDGKDESTEHHA</sequence>
<dbReference type="InterPro" id="IPR011344">
    <property type="entry name" value="ssDNA-bd"/>
</dbReference>
<proteinExistence type="predicted"/>
<dbReference type="Pfam" id="PF00436">
    <property type="entry name" value="SSB"/>
    <property type="match status" value="1"/>
</dbReference>
<dbReference type="Gene3D" id="2.40.50.140">
    <property type="entry name" value="Nucleic acid-binding proteins"/>
    <property type="match status" value="1"/>
</dbReference>
<dbReference type="GO" id="GO:0003677">
    <property type="term" value="F:DNA binding"/>
    <property type="evidence" value="ECO:0007669"/>
    <property type="project" value="UniProtKB-KW"/>
</dbReference>
<accession>A0ABS2WUH5</accession>
<evidence type="ECO:0000313" key="5">
    <source>
        <dbReference type="Proteomes" id="UP000703590"/>
    </source>
</evidence>
<evidence type="ECO:0000256" key="3">
    <source>
        <dbReference type="RuleBase" id="RU000524"/>
    </source>
</evidence>
<dbReference type="SUPFAM" id="SSF50249">
    <property type="entry name" value="Nucleic acid-binding proteins"/>
    <property type="match status" value="1"/>
</dbReference>
<reference evidence="4 5" key="2">
    <citation type="submission" date="2021-02" db="EMBL/GenBank/DDBJ databases">
        <title>Sulfurospirillum tamanensis sp. nov.</title>
        <authorList>
            <person name="Frolova A."/>
            <person name="Merkel A."/>
            <person name="Slobodkin A."/>
        </authorList>
    </citation>
    <scope>NUCLEOTIDE SEQUENCE [LARGE SCALE GENOMIC DNA]</scope>
    <source>
        <strain evidence="4 5">T05b</strain>
    </source>
</reference>
<dbReference type="InterPro" id="IPR012340">
    <property type="entry name" value="NA-bd_OB-fold"/>
</dbReference>
<dbReference type="RefSeq" id="WP_205459801.1">
    <property type="nucleotide sequence ID" value="NZ_JAFHKK010000029.1"/>
</dbReference>
<organism evidence="4 5">
    <name type="scientific">Sulfurospirillum tamanense</name>
    <dbReference type="NCBI Taxonomy" id="2813362"/>
    <lineage>
        <taxon>Bacteria</taxon>
        <taxon>Pseudomonadati</taxon>
        <taxon>Campylobacterota</taxon>
        <taxon>Epsilonproteobacteria</taxon>
        <taxon>Campylobacterales</taxon>
        <taxon>Sulfurospirillaceae</taxon>
        <taxon>Sulfurospirillum</taxon>
    </lineage>
</organism>
<name>A0ABS2WUH5_9BACT</name>